<feature type="transmembrane region" description="Helical" evidence="1">
    <location>
        <begin position="30"/>
        <end position="50"/>
    </location>
</feature>
<gene>
    <name evidence="2" type="ORF">BCT54_05035</name>
</gene>
<protein>
    <recommendedName>
        <fullName evidence="4">HlyD family secretion protein</fullName>
    </recommendedName>
</protein>
<comment type="caution">
    <text evidence="2">The sequence shown here is derived from an EMBL/GenBank/DDBJ whole genome shotgun (WGS) entry which is preliminary data.</text>
</comment>
<organism evidence="2 3">
    <name type="scientific">Vibrio splendidus</name>
    <dbReference type="NCBI Taxonomy" id="29497"/>
    <lineage>
        <taxon>Bacteria</taxon>
        <taxon>Pseudomonadati</taxon>
        <taxon>Pseudomonadota</taxon>
        <taxon>Gammaproteobacteria</taxon>
        <taxon>Vibrionales</taxon>
        <taxon>Vibrionaceae</taxon>
        <taxon>Vibrio</taxon>
    </lineage>
</organism>
<name>A0A2N7JNT5_VIBSP</name>
<dbReference type="EMBL" id="MCZF01000254">
    <property type="protein sequence ID" value="PMM44170.1"/>
    <property type="molecule type" value="Genomic_DNA"/>
</dbReference>
<evidence type="ECO:0008006" key="4">
    <source>
        <dbReference type="Google" id="ProtNLM"/>
    </source>
</evidence>
<proteinExistence type="predicted"/>
<evidence type="ECO:0000256" key="1">
    <source>
        <dbReference type="SAM" id="Phobius"/>
    </source>
</evidence>
<reference evidence="3" key="1">
    <citation type="submission" date="2016-07" db="EMBL/GenBank/DDBJ databases">
        <title>Nontailed viruses are major unrecognized killers of bacteria in the ocean.</title>
        <authorList>
            <person name="Kauffman K."/>
            <person name="Hussain F."/>
            <person name="Yang J."/>
            <person name="Arevalo P."/>
            <person name="Brown J."/>
            <person name="Cutler M."/>
            <person name="Kelly L."/>
            <person name="Polz M.F."/>
        </authorList>
    </citation>
    <scope>NUCLEOTIDE SEQUENCE [LARGE SCALE GENOMIC DNA]</scope>
    <source>
        <strain evidence="3">10N.261.48.B5</strain>
    </source>
</reference>
<dbReference type="Proteomes" id="UP000235533">
    <property type="component" value="Unassembled WGS sequence"/>
</dbReference>
<evidence type="ECO:0000313" key="2">
    <source>
        <dbReference type="EMBL" id="PMM44170.1"/>
    </source>
</evidence>
<keyword evidence="1" id="KW-1133">Transmembrane helix</keyword>
<keyword evidence="1" id="KW-0812">Transmembrane</keyword>
<dbReference type="RefSeq" id="WP_102552907.1">
    <property type="nucleotide sequence ID" value="NZ_MCZF01000254.1"/>
</dbReference>
<evidence type="ECO:0000313" key="3">
    <source>
        <dbReference type="Proteomes" id="UP000235533"/>
    </source>
</evidence>
<keyword evidence="1" id="KW-0472">Membrane</keyword>
<accession>A0A2N7JNT5</accession>
<sequence length="375" mass="43354">MEASNRNKKSIGRLQVKYPSYLNIDIDTPVKWGVIYCLSFIVIVLILFGAKLSPYIELQGRVYPKNIQSPFIADFNGFIKKIDKNQAETTVMYVSHNYDLEVDTLNRYQSEIEVINKKLELYKESDAIIDKLNKAESSRLRLNLIEVKRKISVMERMISSSEEIRKKTENLLSKNYASKIQLSEKETLLNEQKLELSNLFINKNLIEKSIKTHVLTSRNKKIDEKISVLEDVHKAGKLLLEQQSKVERLVAYFTFKNSDYISKNVFEGKRFQEGDIIVNNMSLNNIESYIETKIPAKDLLYLTERCLHIITDTIIPRRVTTACDFEISDINKTGTNSFLVRFDSTKHKLPLGTSVKVYLKLEPRNMLEKMVGGHV</sequence>
<dbReference type="AlphaFoldDB" id="A0A2N7JNT5"/>